<sequence length="112" mass="12313">METITWADFERVELRAGTIVAVEEFPAARKPAYKLKVDFGPELGVRQSSAQITVLYTKEELLGRQILGVVNFPPKQIGPFLSQFLVTGLYREDGAVVLASPEQPVPNGARLA</sequence>
<evidence type="ECO:0000259" key="4">
    <source>
        <dbReference type="PROSITE" id="PS50886"/>
    </source>
</evidence>
<feature type="domain" description="TRNA-binding" evidence="4">
    <location>
        <begin position="8"/>
        <end position="112"/>
    </location>
</feature>
<dbReference type="Pfam" id="PF01588">
    <property type="entry name" value="tRNA_bind"/>
    <property type="match status" value="1"/>
</dbReference>
<dbReference type="NCBIfam" id="TIGR02222">
    <property type="entry name" value="chap_CsaA"/>
    <property type="match status" value="1"/>
</dbReference>
<accession>A0A518DM15</accession>
<reference evidence="5 6" key="1">
    <citation type="submission" date="2019-02" db="EMBL/GenBank/DDBJ databases">
        <title>Deep-cultivation of Planctomycetes and their phenomic and genomic characterization uncovers novel biology.</title>
        <authorList>
            <person name="Wiegand S."/>
            <person name="Jogler M."/>
            <person name="Boedeker C."/>
            <person name="Pinto D."/>
            <person name="Vollmers J."/>
            <person name="Rivas-Marin E."/>
            <person name="Kohn T."/>
            <person name="Peeters S.H."/>
            <person name="Heuer A."/>
            <person name="Rast P."/>
            <person name="Oberbeckmann S."/>
            <person name="Bunk B."/>
            <person name="Jeske O."/>
            <person name="Meyerdierks A."/>
            <person name="Storesund J.E."/>
            <person name="Kallscheuer N."/>
            <person name="Luecker S."/>
            <person name="Lage O.M."/>
            <person name="Pohl T."/>
            <person name="Merkel B.J."/>
            <person name="Hornburger P."/>
            <person name="Mueller R.-W."/>
            <person name="Bruemmer F."/>
            <person name="Labrenz M."/>
            <person name="Spormann A.M."/>
            <person name="Op den Camp H."/>
            <person name="Overmann J."/>
            <person name="Amann R."/>
            <person name="Jetten M.S.M."/>
            <person name="Mascher T."/>
            <person name="Medema M.H."/>
            <person name="Devos D.P."/>
            <person name="Kaster A.-K."/>
            <person name="Ovreas L."/>
            <person name="Rohde M."/>
            <person name="Galperin M.Y."/>
            <person name="Jogler C."/>
        </authorList>
    </citation>
    <scope>NUCLEOTIDE SEQUENCE [LARGE SCALE GENOMIC DNA]</scope>
    <source>
        <strain evidence="5 6">Pla85_3_4</strain>
    </source>
</reference>
<organism evidence="5 6">
    <name type="scientific">Lignipirellula cremea</name>
    <dbReference type="NCBI Taxonomy" id="2528010"/>
    <lineage>
        <taxon>Bacteria</taxon>
        <taxon>Pseudomonadati</taxon>
        <taxon>Planctomycetota</taxon>
        <taxon>Planctomycetia</taxon>
        <taxon>Pirellulales</taxon>
        <taxon>Pirellulaceae</taxon>
        <taxon>Lignipirellula</taxon>
    </lineage>
</organism>
<dbReference type="EMBL" id="CP036433">
    <property type="protein sequence ID" value="QDU92880.1"/>
    <property type="molecule type" value="Genomic_DNA"/>
</dbReference>
<dbReference type="NCBIfam" id="NF007493">
    <property type="entry name" value="PRK10089.1-2"/>
    <property type="match status" value="1"/>
</dbReference>
<dbReference type="PANTHER" id="PTHR11586">
    <property type="entry name" value="TRNA-AMINOACYLATION COFACTOR ARC1 FAMILY MEMBER"/>
    <property type="match status" value="1"/>
</dbReference>
<dbReference type="Proteomes" id="UP000317648">
    <property type="component" value="Chromosome"/>
</dbReference>
<dbReference type="RefSeq" id="WP_145049208.1">
    <property type="nucleotide sequence ID" value="NZ_CP036433.1"/>
</dbReference>
<keyword evidence="6" id="KW-1185">Reference proteome</keyword>
<evidence type="ECO:0000313" key="5">
    <source>
        <dbReference type="EMBL" id="QDU92880.1"/>
    </source>
</evidence>
<dbReference type="PROSITE" id="PS50886">
    <property type="entry name" value="TRBD"/>
    <property type="match status" value="1"/>
</dbReference>
<evidence type="ECO:0000256" key="3">
    <source>
        <dbReference type="PROSITE-ProRule" id="PRU00209"/>
    </source>
</evidence>
<dbReference type="FunFam" id="2.40.50.140:FF:000165">
    <property type="entry name" value="Chaperone CsaA"/>
    <property type="match status" value="1"/>
</dbReference>
<dbReference type="SUPFAM" id="SSF50249">
    <property type="entry name" value="Nucleic acid-binding proteins"/>
    <property type="match status" value="1"/>
</dbReference>
<evidence type="ECO:0000256" key="1">
    <source>
        <dbReference type="ARBA" id="ARBA00022555"/>
    </source>
</evidence>
<keyword evidence="2 3" id="KW-0694">RNA-binding</keyword>
<dbReference type="CDD" id="cd02798">
    <property type="entry name" value="tRNA_bind_CsaA"/>
    <property type="match status" value="1"/>
</dbReference>
<dbReference type="InterPro" id="IPR002547">
    <property type="entry name" value="tRNA-bd_dom"/>
</dbReference>
<dbReference type="KEGG" id="lcre:Pla8534_06530"/>
<dbReference type="InterPro" id="IPR008231">
    <property type="entry name" value="CsaA"/>
</dbReference>
<evidence type="ECO:0000313" key="6">
    <source>
        <dbReference type="Proteomes" id="UP000317648"/>
    </source>
</evidence>
<dbReference type="AlphaFoldDB" id="A0A518DM15"/>
<dbReference type="NCBIfam" id="NF007495">
    <property type="entry name" value="PRK10089.1-4"/>
    <property type="match status" value="1"/>
</dbReference>
<dbReference type="InterPro" id="IPR012340">
    <property type="entry name" value="NA-bd_OB-fold"/>
</dbReference>
<dbReference type="NCBIfam" id="NF007494">
    <property type="entry name" value="PRK10089.1-3"/>
    <property type="match status" value="1"/>
</dbReference>
<dbReference type="PANTHER" id="PTHR11586:SF37">
    <property type="entry name" value="TRNA-BINDING DOMAIN-CONTAINING PROTEIN"/>
    <property type="match status" value="1"/>
</dbReference>
<dbReference type="Gene3D" id="2.40.50.140">
    <property type="entry name" value="Nucleic acid-binding proteins"/>
    <property type="match status" value="1"/>
</dbReference>
<proteinExistence type="predicted"/>
<evidence type="ECO:0000256" key="2">
    <source>
        <dbReference type="ARBA" id="ARBA00022884"/>
    </source>
</evidence>
<keyword evidence="1 3" id="KW-0820">tRNA-binding</keyword>
<name>A0A518DM15_9BACT</name>
<dbReference type="InterPro" id="IPR051270">
    <property type="entry name" value="Tyrosine-tRNA_ligase_regulator"/>
</dbReference>
<dbReference type="OrthoDB" id="9794564at2"/>
<dbReference type="GO" id="GO:0000049">
    <property type="term" value="F:tRNA binding"/>
    <property type="evidence" value="ECO:0007669"/>
    <property type="project" value="UniProtKB-UniRule"/>
</dbReference>
<gene>
    <name evidence="5" type="primary">ygjH</name>
    <name evidence="5" type="ORF">Pla8534_06530</name>
</gene>
<protein>
    <submittedName>
        <fullName evidence="5">tRNA-binding protein YgjH</fullName>
    </submittedName>
</protein>